<proteinExistence type="predicted"/>
<evidence type="ECO:0000313" key="2">
    <source>
        <dbReference type="EMBL" id="GAA4488893.1"/>
    </source>
</evidence>
<dbReference type="SUPFAM" id="SSF52777">
    <property type="entry name" value="CoA-dependent acyltransferases"/>
    <property type="match status" value="1"/>
</dbReference>
<dbReference type="InterPro" id="IPR023213">
    <property type="entry name" value="CAT-like_dom_sf"/>
</dbReference>
<name>A0ABP8PMQ2_9NOCA</name>
<comment type="caution">
    <text evidence="2">The sequence shown here is derived from an EMBL/GenBank/DDBJ whole genome shotgun (WGS) entry which is preliminary data.</text>
</comment>
<dbReference type="Gene3D" id="3.30.559.10">
    <property type="entry name" value="Chloramphenicol acetyltransferase-like domain"/>
    <property type="match status" value="1"/>
</dbReference>
<reference evidence="3" key="1">
    <citation type="journal article" date="2019" name="Int. J. Syst. Evol. Microbiol.">
        <title>The Global Catalogue of Microorganisms (GCM) 10K type strain sequencing project: providing services to taxonomists for standard genome sequencing and annotation.</title>
        <authorList>
            <consortium name="The Broad Institute Genomics Platform"/>
            <consortium name="The Broad Institute Genome Sequencing Center for Infectious Disease"/>
            <person name="Wu L."/>
            <person name="Ma J."/>
        </authorList>
    </citation>
    <scope>NUCLEOTIDE SEQUENCE [LARGE SCALE GENOMIC DNA]</scope>
    <source>
        <strain evidence="3">JCM 32206</strain>
    </source>
</reference>
<evidence type="ECO:0000256" key="1">
    <source>
        <dbReference type="SAM" id="MobiDB-lite"/>
    </source>
</evidence>
<evidence type="ECO:0008006" key="4">
    <source>
        <dbReference type="Google" id="ProtNLM"/>
    </source>
</evidence>
<accession>A0ABP8PMQ2</accession>
<feature type="compositionally biased region" description="Basic and acidic residues" evidence="1">
    <location>
        <begin position="193"/>
        <end position="202"/>
    </location>
</feature>
<feature type="region of interest" description="Disordered" evidence="1">
    <location>
        <begin position="179"/>
        <end position="204"/>
    </location>
</feature>
<protein>
    <recommendedName>
        <fullName evidence="4">Condensation domain-containing protein</fullName>
    </recommendedName>
</protein>
<organism evidence="2 3">
    <name type="scientific">Rhodococcus olei</name>
    <dbReference type="NCBI Taxonomy" id="2161675"/>
    <lineage>
        <taxon>Bacteria</taxon>
        <taxon>Bacillati</taxon>
        <taxon>Actinomycetota</taxon>
        <taxon>Actinomycetes</taxon>
        <taxon>Mycobacteriales</taxon>
        <taxon>Nocardiaceae</taxon>
        <taxon>Rhodococcus</taxon>
    </lineage>
</organism>
<dbReference type="EMBL" id="BAABFB010000075">
    <property type="protein sequence ID" value="GAA4488893.1"/>
    <property type="molecule type" value="Genomic_DNA"/>
</dbReference>
<gene>
    <name evidence="2" type="ORF">GCM10023094_49520</name>
</gene>
<evidence type="ECO:0000313" key="3">
    <source>
        <dbReference type="Proteomes" id="UP001501183"/>
    </source>
</evidence>
<dbReference type="Proteomes" id="UP001501183">
    <property type="component" value="Unassembled WGS sequence"/>
</dbReference>
<sequence length="410" mass="42598">MFLRTHRGFGTPVVMQGLWRGGDIEPSDLVRVHAALSQGPLSRTVIRPSVPGARPRWQPGAAPWPIEWAPSTVPSDAVVAWADTVAARPVDPESGAGWRLAAARLDGGGTVLSLVCSHVVADARGLATVLAAAVAGAPAPSEDPPSHRVRDDAADAARMVIGVGARTVRAVAGLVRHPSRRAELRSAPVSAGHPDRGDRHSPATESLITDIDADRWDAEAARAGGTPNSLLVAVAVGIAASGAPGPRGVGVPVDRRHDPPMPGNAVDMVEVAVRPGDSPAAVRDLLRAAYTRPPMSSPAGFPPELLQLVPDAVAYRLAPDPGERDVLCSNIGAVPAALATIGGARADAVATRAVHPGITADRMAASRNRLSAYLCRLGDRYTLALVSKDPGLRERAATELARRGLTGRQW</sequence>
<keyword evidence="3" id="KW-1185">Reference proteome</keyword>